<reference evidence="1 2" key="1">
    <citation type="submission" date="2016-03" db="EMBL/GenBank/DDBJ databases">
        <title>Cyphomyrmex costatus WGS genome.</title>
        <authorList>
            <person name="Nygaard S."/>
            <person name="Hu H."/>
            <person name="Boomsma J."/>
            <person name="Zhang G."/>
        </authorList>
    </citation>
    <scope>NUCLEOTIDE SEQUENCE [LARGE SCALE GENOMIC DNA]</scope>
    <source>
        <strain evidence="1">MS0001</strain>
        <tissue evidence="1">Whole body</tissue>
    </source>
</reference>
<dbReference type="EMBL" id="KQ978023">
    <property type="protein sequence ID" value="KYM98039.1"/>
    <property type="molecule type" value="Genomic_DNA"/>
</dbReference>
<keyword evidence="2" id="KW-1185">Reference proteome</keyword>
<proteinExistence type="predicted"/>
<evidence type="ECO:0000313" key="2">
    <source>
        <dbReference type="Proteomes" id="UP000078542"/>
    </source>
</evidence>
<accession>A0A195CB01</accession>
<sequence>MPKNPAFSTNRFIFNLIRITNDTFSPFSNASKASNSFRSSWSKFSFLLLFPLILAALAIKYGGNSPSAVPAPHSMASTRRYGGSGKFRAPHSYAAIVTAAMCGPKYNTKVCKPVPRPTLDNTPNPTQYNHHIILASHNLKI</sequence>
<organism evidence="1 2">
    <name type="scientific">Cyphomyrmex costatus</name>
    <dbReference type="NCBI Taxonomy" id="456900"/>
    <lineage>
        <taxon>Eukaryota</taxon>
        <taxon>Metazoa</taxon>
        <taxon>Ecdysozoa</taxon>
        <taxon>Arthropoda</taxon>
        <taxon>Hexapoda</taxon>
        <taxon>Insecta</taxon>
        <taxon>Pterygota</taxon>
        <taxon>Neoptera</taxon>
        <taxon>Endopterygota</taxon>
        <taxon>Hymenoptera</taxon>
        <taxon>Apocrita</taxon>
        <taxon>Aculeata</taxon>
        <taxon>Formicoidea</taxon>
        <taxon>Formicidae</taxon>
        <taxon>Myrmicinae</taxon>
        <taxon>Cyphomyrmex</taxon>
    </lineage>
</organism>
<gene>
    <name evidence="1" type="ORF">ALC62_11385</name>
</gene>
<dbReference type="Proteomes" id="UP000078542">
    <property type="component" value="Unassembled WGS sequence"/>
</dbReference>
<protein>
    <submittedName>
        <fullName evidence="1">Uncharacterized protein</fullName>
    </submittedName>
</protein>
<name>A0A195CB01_9HYME</name>
<dbReference type="AlphaFoldDB" id="A0A195CB01"/>
<evidence type="ECO:0000313" key="1">
    <source>
        <dbReference type="EMBL" id="KYM98039.1"/>
    </source>
</evidence>